<keyword evidence="6 9" id="KW-0733">Signal recognition particle</keyword>
<feature type="compositionally biased region" description="Basic residues" evidence="10">
    <location>
        <begin position="436"/>
        <end position="445"/>
    </location>
</feature>
<dbReference type="InterPro" id="IPR004125">
    <property type="entry name" value="Signal_recog_particle_SRP54_M"/>
</dbReference>
<comment type="function">
    <text evidence="9">Involved in targeting and insertion of nascent membrane proteins into the cytoplasmic membrane. Binds to the hydrophobic signal sequence of the ribosome-nascent chain (RNC) as it emerges from the ribosomes. The SRP-RNC complex is then targeted to the cytoplasmic membrane where it interacts with the SRP receptor FtsY.</text>
</comment>
<feature type="binding site" evidence="9">
    <location>
        <begin position="106"/>
        <end position="113"/>
    </location>
    <ligand>
        <name>GTP</name>
        <dbReference type="ChEBI" id="CHEBI:37565"/>
    </ligand>
</feature>
<dbReference type="HAMAP" id="MF_00306">
    <property type="entry name" value="SRP54"/>
    <property type="match status" value="1"/>
</dbReference>
<dbReference type="InterPro" id="IPR022941">
    <property type="entry name" value="SRP54"/>
</dbReference>
<feature type="region of interest" description="Disordered" evidence="10">
    <location>
        <begin position="425"/>
        <end position="464"/>
    </location>
</feature>
<dbReference type="PANTHER" id="PTHR11564">
    <property type="entry name" value="SIGNAL RECOGNITION PARTICLE 54K PROTEIN SRP54"/>
    <property type="match status" value="1"/>
</dbReference>
<sequence length="464" mass="51124">MFESLSDKLQGVFENLATRGRLSERDVNAALREVRLALLEADVNYKVVREFVGRIKERAIGLEVMESLTPAQQVVKIVNEELVKLLGDPAPLNLSGPPPLVLMLVGLQGAGKTTMAAKLALRLRKQGQRPLLVAADIYRPAAIAQLETLARQIDIPVHNEGTEVAPSTIVKNAMRIAREKAYTVLILDTAGRLQIDESMMQELEQIRLVARPADVLLVVDAMTGQEAVSVAQGFHERVPVTGLVMTKIDGDARGGAALSIRQVTGVPIKFLGTSEKMDGLEPFHSDRLAGRILGMGDVLTLIEKASDGISEEDALAMEERLAGGQFDFEDFRDQLEKLQRLGSIQDILKMVPGMGQMAKQLDGQDINSDLKQIEAIINSMTTQERRLPSVLNASRRRRIATGSGTSVEDVNQLVKRFRDMQKMMKQAGMLGDQGGTKKRRRRRQRQREPDSEGILASLRQGRLS</sequence>
<dbReference type="InterPro" id="IPR036891">
    <property type="entry name" value="Signal_recog_part_SRP54_M_sf"/>
</dbReference>
<keyword evidence="2 9" id="KW-0547">Nucleotide-binding</keyword>
<evidence type="ECO:0000256" key="5">
    <source>
        <dbReference type="ARBA" id="ARBA00023134"/>
    </source>
</evidence>
<dbReference type="GO" id="GO:0006614">
    <property type="term" value="P:SRP-dependent cotranslational protein targeting to membrane"/>
    <property type="evidence" value="ECO:0007669"/>
    <property type="project" value="InterPro"/>
</dbReference>
<evidence type="ECO:0000256" key="9">
    <source>
        <dbReference type="HAMAP-Rule" id="MF_00306"/>
    </source>
</evidence>
<dbReference type="EMBL" id="VXRG01000100">
    <property type="protein sequence ID" value="MXY94139.1"/>
    <property type="molecule type" value="Genomic_DNA"/>
</dbReference>
<keyword evidence="5 9" id="KW-0342">GTP-binding</keyword>
<dbReference type="GO" id="GO:0048500">
    <property type="term" value="C:signal recognition particle"/>
    <property type="evidence" value="ECO:0007669"/>
    <property type="project" value="UniProtKB-UniRule"/>
</dbReference>
<dbReference type="Pfam" id="PF02881">
    <property type="entry name" value="SRP54_N"/>
    <property type="match status" value="1"/>
</dbReference>
<dbReference type="CDD" id="cd18539">
    <property type="entry name" value="SRP_G"/>
    <property type="match status" value="1"/>
</dbReference>
<comment type="caution">
    <text evidence="12">The sequence shown here is derived from an EMBL/GenBank/DDBJ whole genome shotgun (WGS) entry which is preliminary data.</text>
</comment>
<feature type="binding site" evidence="9">
    <location>
        <begin position="246"/>
        <end position="249"/>
    </location>
    <ligand>
        <name>GTP</name>
        <dbReference type="ChEBI" id="CHEBI:37565"/>
    </ligand>
</feature>
<dbReference type="PROSITE" id="PS00300">
    <property type="entry name" value="SRP54"/>
    <property type="match status" value="1"/>
</dbReference>
<organism evidence="12">
    <name type="scientific">Caldilineaceae bacterium SB0664_bin_27</name>
    <dbReference type="NCBI Taxonomy" id="2605260"/>
    <lineage>
        <taxon>Bacteria</taxon>
        <taxon>Bacillati</taxon>
        <taxon>Chloroflexota</taxon>
        <taxon>Caldilineae</taxon>
        <taxon>Caldilineales</taxon>
        <taxon>Caldilineaceae</taxon>
    </lineage>
</organism>
<dbReference type="InterPro" id="IPR003593">
    <property type="entry name" value="AAA+_ATPase"/>
</dbReference>
<dbReference type="PANTHER" id="PTHR11564:SF5">
    <property type="entry name" value="SIGNAL RECOGNITION PARTICLE SUBUNIT SRP54"/>
    <property type="match status" value="1"/>
</dbReference>
<keyword evidence="4 9" id="KW-0694">RNA-binding</keyword>
<comment type="subcellular location">
    <subcellularLocation>
        <location evidence="9">Cytoplasm</location>
    </subcellularLocation>
    <text evidence="9">The SRP-RNC complex is targeted to the cytoplasmic membrane.</text>
</comment>
<evidence type="ECO:0000259" key="11">
    <source>
        <dbReference type="PROSITE" id="PS00300"/>
    </source>
</evidence>
<reference evidence="12" key="1">
    <citation type="submission" date="2019-09" db="EMBL/GenBank/DDBJ databases">
        <title>Characterisation of the sponge microbiome using genome-centric metagenomics.</title>
        <authorList>
            <person name="Engelberts J.P."/>
            <person name="Robbins S.J."/>
            <person name="De Goeij J.M."/>
            <person name="Aranda M."/>
            <person name="Bell S.C."/>
            <person name="Webster N.S."/>
        </authorList>
    </citation>
    <scope>NUCLEOTIDE SEQUENCE</scope>
    <source>
        <strain evidence="12">SB0664_bin_27</strain>
    </source>
</reference>
<dbReference type="AlphaFoldDB" id="A0A6B0YVW6"/>
<dbReference type="Gene3D" id="1.20.120.140">
    <property type="entry name" value="Signal recognition particle SRP54, nucleotide-binding domain"/>
    <property type="match status" value="1"/>
</dbReference>
<dbReference type="GO" id="GO:0008312">
    <property type="term" value="F:7S RNA binding"/>
    <property type="evidence" value="ECO:0007669"/>
    <property type="project" value="InterPro"/>
</dbReference>
<comment type="catalytic activity">
    <reaction evidence="8 9">
        <text>GTP + H2O = GDP + phosphate + H(+)</text>
        <dbReference type="Rhea" id="RHEA:19669"/>
        <dbReference type="ChEBI" id="CHEBI:15377"/>
        <dbReference type="ChEBI" id="CHEBI:15378"/>
        <dbReference type="ChEBI" id="CHEBI:37565"/>
        <dbReference type="ChEBI" id="CHEBI:43474"/>
        <dbReference type="ChEBI" id="CHEBI:58189"/>
        <dbReference type="EC" id="3.6.5.4"/>
    </reaction>
</comment>
<dbReference type="FunFam" id="3.40.50.300:FF:000022">
    <property type="entry name" value="Signal recognition particle 54 kDa subunit"/>
    <property type="match status" value="1"/>
</dbReference>
<keyword evidence="7 9" id="KW-0687">Ribonucleoprotein</keyword>
<evidence type="ECO:0000256" key="1">
    <source>
        <dbReference type="ARBA" id="ARBA00005450"/>
    </source>
</evidence>
<dbReference type="Pfam" id="PF02978">
    <property type="entry name" value="SRP_SPB"/>
    <property type="match status" value="1"/>
</dbReference>
<dbReference type="GO" id="GO:0005525">
    <property type="term" value="F:GTP binding"/>
    <property type="evidence" value="ECO:0007669"/>
    <property type="project" value="UniProtKB-UniRule"/>
</dbReference>
<dbReference type="SMART" id="SM00962">
    <property type="entry name" value="SRP54"/>
    <property type="match status" value="1"/>
</dbReference>
<evidence type="ECO:0000256" key="10">
    <source>
        <dbReference type="SAM" id="MobiDB-lite"/>
    </source>
</evidence>
<feature type="binding site" evidence="9">
    <location>
        <begin position="188"/>
        <end position="192"/>
    </location>
    <ligand>
        <name>GTP</name>
        <dbReference type="ChEBI" id="CHEBI:37565"/>
    </ligand>
</feature>
<evidence type="ECO:0000256" key="2">
    <source>
        <dbReference type="ARBA" id="ARBA00022741"/>
    </source>
</evidence>
<dbReference type="NCBIfam" id="TIGR00959">
    <property type="entry name" value="ffh"/>
    <property type="match status" value="1"/>
</dbReference>
<comment type="subunit">
    <text evidence="9">Part of the signal recognition particle protein translocation system, which is composed of SRP and FtsY.</text>
</comment>
<comment type="similarity">
    <text evidence="1 9">Belongs to the GTP-binding SRP family. SRP54 subfamily.</text>
</comment>
<dbReference type="InterPro" id="IPR000897">
    <property type="entry name" value="SRP54_GTPase_dom"/>
</dbReference>
<keyword evidence="3 9" id="KW-0378">Hydrolase</keyword>
<evidence type="ECO:0000256" key="6">
    <source>
        <dbReference type="ARBA" id="ARBA00023135"/>
    </source>
</evidence>
<dbReference type="InterPro" id="IPR004780">
    <property type="entry name" value="SRP"/>
</dbReference>
<keyword evidence="9" id="KW-0963">Cytoplasm</keyword>
<dbReference type="SMART" id="SM00382">
    <property type="entry name" value="AAA"/>
    <property type="match status" value="1"/>
</dbReference>
<dbReference type="Gene3D" id="3.40.50.300">
    <property type="entry name" value="P-loop containing nucleotide triphosphate hydrolases"/>
    <property type="match status" value="1"/>
</dbReference>
<feature type="domain" description="SRP54-type proteins GTP-binding" evidence="11">
    <location>
        <begin position="267"/>
        <end position="280"/>
    </location>
</feature>
<dbReference type="SMART" id="SM00963">
    <property type="entry name" value="SRP54_N"/>
    <property type="match status" value="1"/>
</dbReference>
<dbReference type="InterPro" id="IPR042101">
    <property type="entry name" value="SRP54_N_sf"/>
</dbReference>
<dbReference type="InterPro" id="IPR013822">
    <property type="entry name" value="Signal_recog_particl_SRP54_hlx"/>
</dbReference>
<dbReference type="Pfam" id="PF00448">
    <property type="entry name" value="SRP54"/>
    <property type="match status" value="1"/>
</dbReference>
<proteinExistence type="inferred from homology"/>
<dbReference type="EC" id="3.6.5.4" evidence="9"/>
<dbReference type="SUPFAM" id="SSF47446">
    <property type="entry name" value="Signal peptide-binding domain"/>
    <property type="match status" value="1"/>
</dbReference>
<evidence type="ECO:0000256" key="3">
    <source>
        <dbReference type="ARBA" id="ARBA00022801"/>
    </source>
</evidence>
<comment type="domain">
    <text evidence="9">Composed of three domains: the N-terminal N domain, which is responsible for interactions with the ribosome, the central G domain, which binds GTP, and the C-terminal M domain, which binds the RNA and the signal sequence of the RNC.</text>
</comment>
<dbReference type="GO" id="GO:0003924">
    <property type="term" value="F:GTPase activity"/>
    <property type="evidence" value="ECO:0007669"/>
    <property type="project" value="UniProtKB-UniRule"/>
</dbReference>
<dbReference type="SUPFAM" id="SSF52540">
    <property type="entry name" value="P-loop containing nucleoside triphosphate hydrolases"/>
    <property type="match status" value="1"/>
</dbReference>
<evidence type="ECO:0000256" key="4">
    <source>
        <dbReference type="ARBA" id="ARBA00022884"/>
    </source>
</evidence>
<name>A0A6B0YVW6_9CHLR</name>
<dbReference type="InterPro" id="IPR027417">
    <property type="entry name" value="P-loop_NTPase"/>
</dbReference>
<protein>
    <recommendedName>
        <fullName evidence="9">Signal recognition particle protein</fullName>
        <ecNumber evidence="9">3.6.5.4</ecNumber>
    </recommendedName>
    <alternativeName>
        <fullName evidence="9">Fifty-four homolog</fullName>
    </alternativeName>
</protein>
<accession>A0A6B0YVW6</accession>
<evidence type="ECO:0000256" key="7">
    <source>
        <dbReference type="ARBA" id="ARBA00023274"/>
    </source>
</evidence>
<gene>
    <name evidence="9" type="primary">ffh</name>
    <name evidence="12" type="ORF">F4Y42_11920</name>
</gene>
<evidence type="ECO:0000256" key="8">
    <source>
        <dbReference type="ARBA" id="ARBA00048027"/>
    </source>
</evidence>
<dbReference type="Gene3D" id="1.10.260.30">
    <property type="entry name" value="Signal recognition particle, SRP54 subunit, M-domain"/>
    <property type="match status" value="1"/>
</dbReference>
<evidence type="ECO:0000313" key="12">
    <source>
        <dbReference type="EMBL" id="MXY94139.1"/>
    </source>
</evidence>